<name>A0A9P0A155_BEMTA</name>
<feature type="region of interest" description="Disordered" evidence="1">
    <location>
        <begin position="68"/>
        <end position="121"/>
    </location>
</feature>
<dbReference type="Proteomes" id="UP001152759">
    <property type="component" value="Chromosome 2"/>
</dbReference>
<feature type="compositionally biased region" description="Basic and acidic residues" evidence="1">
    <location>
        <begin position="107"/>
        <end position="120"/>
    </location>
</feature>
<proteinExistence type="predicted"/>
<sequence>MVLVPAETVERLIHIPRSKDPLEEMHKELSHILEARNLSDSEKWHKYQQVLERSLRIAEQRRKPLSFSIDMHNLNKNSDNMNDSESDGEEGVGRDEKTEPQQSFENVDSRAGRSRRDTQIRDASSYSTDEILLTLPQTLRSKGSLLLKKLEKSGGVKWSDDGRVQIDNKPINGAHITDLVNDALRQRKSVIAPTGYKEFYSALAKLNVPQELIGNTSRWNLIRGFAAEDSSPESPYFNLLWPDTSVKKAKRSKSGPSPKSVRRKLDWENFSFK</sequence>
<dbReference type="AlphaFoldDB" id="A0A9P0A155"/>
<evidence type="ECO:0000256" key="1">
    <source>
        <dbReference type="SAM" id="MobiDB-lite"/>
    </source>
</evidence>
<feature type="region of interest" description="Disordered" evidence="1">
    <location>
        <begin position="247"/>
        <end position="273"/>
    </location>
</feature>
<dbReference type="EMBL" id="OU963863">
    <property type="protein sequence ID" value="CAH0384086.1"/>
    <property type="molecule type" value="Genomic_DNA"/>
</dbReference>
<reference evidence="2" key="1">
    <citation type="submission" date="2021-12" db="EMBL/GenBank/DDBJ databases">
        <authorList>
            <person name="King R."/>
        </authorList>
    </citation>
    <scope>NUCLEOTIDE SEQUENCE</scope>
</reference>
<organism evidence="2 3">
    <name type="scientific">Bemisia tabaci</name>
    <name type="common">Sweetpotato whitefly</name>
    <name type="synonym">Aleurodes tabaci</name>
    <dbReference type="NCBI Taxonomy" id="7038"/>
    <lineage>
        <taxon>Eukaryota</taxon>
        <taxon>Metazoa</taxon>
        <taxon>Ecdysozoa</taxon>
        <taxon>Arthropoda</taxon>
        <taxon>Hexapoda</taxon>
        <taxon>Insecta</taxon>
        <taxon>Pterygota</taxon>
        <taxon>Neoptera</taxon>
        <taxon>Paraneoptera</taxon>
        <taxon>Hemiptera</taxon>
        <taxon>Sternorrhyncha</taxon>
        <taxon>Aleyrodoidea</taxon>
        <taxon>Aleyrodidae</taxon>
        <taxon>Aleyrodinae</taxon>
        <taxon>Bemisia</taxon>
    </lineage>
</organism>
<evidence type="ECO:0000313" key="3">
    <source>
        <dbReference type="Proteomes" id="UP001152759"/>
    </source>
</evidence>
<evidence type="ECO:0000313" key="2">
    <source>
        <dbReference type="EMBL" id="CAH0384086.1"/>
    </source>
</evidence>
<gene>
    <name evidence="2" type="ORF">BEMITA_LOCUS3462</name>
</gene>
<accession>A0A9P0A155</accession>
<keyword evidence="3" id="KW-1185">Reference proteome</keyword>
<protein>
    <submittedName>
        <fullName evidence="2">Uncharacterized protein</fullName>
    </submittedName>
</protein>